<keyword evidence="3 6" id="KW-0378">Hydrolase</keyword>
<dbReference type="GO" id="GO:0006508">
    <property type="term" value="P:proteolysis"/>
    <property type="evidence" value="ECO:0007669"/>
    <property type="project" value="UniProtKB-KW"/>
</dbReference>
<dbReference type="EC" id="3.4.21.-" evidence="6"/>
<dbReference type="EMBL" id="BEXA01000001">
    <property type="protein sequence ID" value="GAY72426.1"/>
    <property type="molecule type" value="Genomic_DNA"/>
</dbReference>
<dbReference type="Pfam" id="PF13180">
    <property type="entry name" value="PDZ_2"/>
    <property type="match status" value="1"/>
</dbReference>
<dbReference type="InterPro" id="IPR001478">
    <property type="entry name" value="PDZ"/>
</dbReference>
<keyword evidence="2 6" id="KW-0645">Protease</keyword>
<keyword evidence="7" id="KW-1185">Reference proteome</keyword>
<dbReference type="Gene3D" id="2.40.10.10">
    <property type="entry name" value="Trypsin-like serine proteases"/>
    <property type="match status" value="1"/>
</dbReference>
<dbReference type="Proteomes" id="UP000286974">
    <property type="component" value="Unassembled WGS sequence"/>
</dbReference>
<evidence type="ECO:0000259" key="5">
    <source>
        <dbReference type="PROSITE" id="PS50106"/>
    </source>
</evidence>
<accession>A0A401FJF9</accession>
<dbReference type="PANTHER" id="PTHR43343">
    <property type="entry name" value="PEPTIDASE S12"/>
    <property type="match status" value="1"/>
</dbReference>
<dbReference type="SUPFAM" id="SSF50494">
    <property type="entry name" value="Trypsin-like serine proteases"/>
    <property type="match status" value="1"/>
</dbReference>
<dbReference type="PRINTS" id="PR00834">
    <property type="entry name" value="PROTEASES2C"/>
</dbReference>
<dbReference type="SMART" id="SM00228">
    <property type="entry name" value="PDZ"/>
    <property type="match status" value="1"/>
</dbReference>
<evidence type="ECO:0000256" key="4">
    <source>
        <dbReference type="ARBA" id="ARBA00022825"/>
    </source>
</evidence>
<dbReference type="Gene3D" id="2.30.42.10">
    <property type="match status" value="1"/>
</dbReference>
<proteinExistence type="inferred from homology"/>
<protein>
    <submittedName>
        <fullName evidence="6">Serine protease, DegP/HtrA</fullName>
        <ecNumber evidence="6">3.4.21.-</ecNumber>
    </submittedName>
</protein>
<name>A0A401FJF9_9LACO</name>
<dbReference type="GO" id="GO:0004252">
    <property type="term" value="F:serine-type endopeptidase activity"/>
    <property type="evidence" value="ECO:0007669"/>
    <property type="project" value="InterPro"/>
</dbReference>
<evidence type="ECO:0000256" key="2">
    <source>
        <dbReference type="ARBA" id="ARBA00022670"/>
    </source>
</evidence>
<evidence type="ECO:0000313" key="6">
    <source>
        <dbReference type="EMBL" id="GAY72426.1"/>
    </source>
</evidence>
<keyword evidence="4" id="KW-0720">Serine protease</keyword>
<dbReference type="AlphaFoldDB" id="A0A401FJF9"/>
<gene>
    <name evidence="6" type="ORF">NBRC111893_572</name>
</gene>
<dbReference type="PANTHER" id="PTHR43343:SF3">
    <property type="entry name" value="PROTEASE DO-LIKE 8, CHLOROPLASTIC"/>
    <property type="match status" value="1"/>
</dbReference>
<dbReference type="PROSITE" id="PS50106">
    <property type="entry name" value="PDZ"/>
    <property type="match status" value="1"/>
</dbReference>
<dbReference type="InterPro" id="IPR009003">
    <property type="entry name" value="Peptidase_S1_PA"/>
</dbReference>
<dbReference type="InterPro" id="IPR001940">
    <property type="entry name" value="Peptidase_S1C"/>
</dbReference>
<organism evidence="6 7">
    <name type="scientific">Lentilactobacillus kosonis</name>
    <dbReference type="NCBI Taxonomy" id="2810561"/>
    <lineage>
        <taxon>Bacteria</taxon>
        <taxon>Bacillati</taxon>
        <taxon>Bacillota</taxon>
        <taxon>Bacilli</taxon>
        <taxon>Lactobacillales</taxon>
        <taxon>Lactobacillaceae</taxon>
        <taxon>Lentilactobacillus</taxon>
    </lineage>
</organism>
<evidence type="ECO:0000256" key="1">
    <source>
        <dbReference type="ARBA" id="ARBA00010541"/>
    </source>
</evidence>
<reference evidence="6 7" key="1">
    <citation type="submission" date="2017-11" db="EMBL/GenBank/DDBJ databases">
        <title>Draft Genome Sequence of Lactobacillus curieae NBRC 111893 isolated from Koso, a Japanese sugar-Vegetable Fermented Beverage.</title>
        <authorList>
            <person name="Chiou T.Y."/>
            <person name="Oshima K."/>
            <person name="Suda W."/>
            <person name="Hattori M."/>
            <person name="Takahashi T."/>
        </authorList>
    </citation>
    <scope>NUCLEOTIDE SEQUENCE [LARGE SCALE GENOMIC DNA]</scope>
    <source>
        <strain evidence="6 7">NBRC111893</strain>
    </source>
</reference>
<dbReference type="CDD" id="cd06781">
    <property type="entry name" value="cpPDZ_BsHtra-like"/>
    <property type="match status" value="1"/>
</dbReference>
<dbReference type="InterPro" id="IPR036034">
    <property type="entry name" value="PDZ_sf"/>
</dbReference>
<dbReference type="SUPFAM" id="SSF50156">
    <property type="entry name" value="PDZ domain-like"/>
    <property type="match status" value="1"/>
</dbReference>
<feature type="domain" description="PDZ" evidence="5">
    <location>
        <begin position="41"/>
        <end position="117"/>
    </location>
</feature>
<evidence type="ECO:0000313" key="7">
    <source>
        <dbReference type="Proteomes" id="UP000286974"/>
    </source>
</evidence>
<evidence type="ECO:0000256" key="3">
    <source>
        <dbReference type="ARBA" id="ARBA00022801"/>
    </source>
</evidence>
<dbReference type="InterPro" id="IPR051201">
    <property type="entry name" value="Chloro_Bact_Ser_Proteases"/>
</dbReference>
<comment type="caution">
    <text evidence="6">The sequence shown here is derived from an EMBL/GenBank/DDBJ whole genome shotgun (WGS) entry which is preliminary data.</text>
</comment>
<sequence length="154" mass="16475">MEGQVIGINSMKLAQDQEGTSVEGMGFAIPSNEVVSIINQLITSGKVTRPALGIQYVDLSNISESQQKSVLKLPSSVSNGVAVLKVTAGSPAARAGLKKYDVITKLDGKNITEQTAIHDVLYKHKIGDTISITYYHNGSQKTSQVKLTQKSTVE</sequence>
<comment type="similarity">
    <text evidence="1">Belongs to the peptidase S1C family.</text>
</comment>
<dbReference type="InterPro" id="IPR043504">
    <property type="entry name" value="Peptidase_S1_PA_chymotrypsin"/>
</dbReference>